<dbReference type="Gene3D" id="3.30.450.60">
    <property type="match status" value="1"/>
</dbReference>
<evidence type="ECO:0000256" key="4">
    <source>
        <dbReference type="ARBA" id="ARBA00023136"/>
    </source>
</evidence>
<dbReference type="InterPro" id="IPR001392">
    <property type="entry name" value="Clathrin_mu"/>
</dbReference>
<keyword evidence="4" id="KW-0472">Membrane</keyword>
<dbReference type="PRINTS" id="PR00314">
    <property type="entry name" value="CLATHRINADPT"/>
</dbReference>
<accession>A0A1R1PRT0</accession>
<reference evidence="8" key="1">
    <citation type="submission" date="2017-01" db="EMBL/GenBank/DDBJ databases">
        <authorList>
            <person name="Wang Y."/>
            <person name="White M."/>
            <person name="Kvist S."/>
            <person name="Moncalvo J.-M."/>
        </authorList>
    </citation>
    <scope>NUCLEOTIDE SEQUENCE [LARGE SCALE GENOMIC DNA]</scope>
    <source>
        <strain evidence="8">COL-18-3</strain>
    </source>
</reference>
<keyword evidence="8" id="KW-1185">Reference proteome</keyword>
<dbReference type="GO" id="GO:0016192">
    <property type="term" value="P:vesicle-mediated transport"/>
    <property type="evidence" value="ECO:0007669"/>
    <property type="project" value="InterPro"/>
</dbReference>
<dbReference type="SUPFAM" id="SSF49447">
    <property type="entry name" value="Second domain of Mu2 adaptin subunit (ap50) of ap2 adaptor"/>
    <property type="match status" value="1"/>
</dbReference>
<feature type="region of interest" description="Disordered" evidence="5">
    <location>
        <begin position="1"/>
        <end position="22"/>
    </location>
</feature>
<evidence type="ECO:0000256" key="5">
    <source>
        <dbReference type="SAM" id="MobiDB-lite"/>
    </source>
</evidence>
<evidence type="ECO:0000256" key="3">
    <source>
        <dbReference type="ARBA" id="ARBA00022927"/>
    </source>
</evidence>
<dbReference type="InterPro" id="IPR011012">
    <property type="entry name" value="Longin-like_dom_sf"/>
</dbReference>
<gene>
    <name evidence="7" type="ORF">AX774_g2841</name>
</gene>
<organism evidence="7 8">
    <name type="scientific">Zancudomyces culisetae</name>
    <name type="common">Gut fungus</name>
    <name type="synonym">Smittium culisetae</name>
    <dbReference type="NCBI Taxonomy" id="1213189"/>
    <lineage>
        <taxon>Eukaryota</taxon>
        <taxon>Fungi</taxon>
        <taxon>Fungi incertae sedis</taxon>
        <taxon>Zoopagomycota</taxon>
        <taxon>Kickxellomycotina</taxon>
        <taxon>Harpellomycetes</taxon>
        <taxon>Harpellales</taxon>
        <taxon>Legeriomycetaceae</taxon>
        <taxon>Zancudomyces</taxon>
    </lineage>
</organism>
<dbReference type="PROSITE" id="PS51072">
    <property type="entry name" value="MHD"/>
    <property type="match status" value="1"/>
</dbReference>
<dbReference type="GO" id="GO:0030131">
    <property type="term" value="C:clathrin adaptor complex"/>
    <property type="evidence" value="ECO:0007669"/>
    <property type="project" value="InterPro"/>
</dbReference>
<proteinExistence type="predicted"/>
<evidence type="ECO:0000259" key="6">
    <source>
        <dbReference type="PROSITE" id="PS51072"/>
    </source>
</evidence>
<dbReference type="PANTHER" id="PTHR10529">
    <property type="entry name" value="AP COMPLEX SUBUNIT MU"/>
    <property type="match status" value="1"/>
</dbReference>
<protein>
    <submittedName>
        <fullName evidence="7">AP-2 complex subunit mu</fullName>
    </submittedName>
</protein>
<feature type="domain" description="MHD" evidence="6">
    <location>
        <begin position="554"/>
        <end position="817"/>
    </location>
</feature>
<dbReference type="Pfam" id="PF00928">
    <property type="entry name" value="Adap_comp_sub"/>
    <property type="match status" value="1"/>
</dbReference>
<dbReference type="InterPro" id="IPR050431">
    <property type="entry name" value="Adaptor_comp_med_subunit"/>
</dbReference>
<dbReference type="PROSITE" id="PS00991">
    <property type="entry name" value="CLAT_ADAPTOR_M_2"/>
    <property type="match status" value="1"/>
</dbReference>
<dbReference type="GO" id="GO:0012505">
    <property type="term" value="C:endomembrane system"/>
    <property type="evidence" value="ECO:0007669"/>
    <property type="project" value="UniProtKB-SubCell"/>
</dbReference>
<sequence>MLERLVGRGEDRASLEHSALGEAPRESYRELKALAAKYPNISKKANEIGNEILEYISPFDGYFEKQEKSNFTKKKAGSDNLLNSFKEATSLVFRDPTARTKETQKMASWGKTPHFVAHGISGKGKDTNNDDEIPTWVEAKVNMIKRTTLKNKQDKQISQLWRNMMVNFAPLGIGKNTIYAFNALCGVEGASEYGRNIVVGDEELLMIKREVENSQVALQTTDLKINKQFFLFLVPLVHSLAVLIRRWCLDEMNEKLVLEKYNKPDACPFFSIGCLPFVFYEESKSLVTDFNVDNKTRYPSLLSPGASFISATSEKRRVLTLYAQLYAFAYIFNNVPSALSGCHVLQKELWVQLLFDHKLPYYFLNMLNFSGRCHVDSLLKPLVDQLDLDNSQLQDFSLPGDEPAQYDKPKTFKHLQLSHVPSAYESSEHTEQSDRHKEAGTPNILKSSYVFGPQFHSDYLFYINKNSSIENEIDEETLKKQDVFIYEILDEMVDFGYIQNTEIGNMKHNLGSKKSIGSSLSGGKFENADWDMQQKVMASRGAVLWRRNDIIYKKNRVFIDVLESINVLVGSKGVVSKMEVEGRVIVKSYLSGIPKCTLGFNQKLLKSIPNDSEQPNKMEITDRVFHQCVEQSEGNVIKFIPPDGQFELMRYRSSGQFELPFAVLVDTTDNSKNSRTEIQVLIKSKFSEQMAANNVLLLIPTPQNTTSCEFLIQGSSFFASNVSYNSRAKFNPSQNAVIWKLYRFQGNTEYSISIKAKLLGSAKPWVGNKPPLQLYFDIPQYSLTGLQVKFMQVDCDKQYNSTKFVKNSVNAGSFLIRVSDILLV</sequence>
<comment type="caution">
    <text evidence="7">The sequence shown here is derived from an EMBL/GenBank/DDBJ whole genome shotgun (WGS) entry which is preliminary data.</text>
</comment>
<dbReference type="InterPro" id="IPR036168">
    <property type="entry name" value="AP2_Mu_C_sf"/>
</dbReference>
<keyword evidence="2" id="KW-0813">Transport</keyword>
<evidence type="ECO:0000313" key="7">
    <source>
        <dbReference type="EMBL" id="OMH83658.1"/>
    </source>
</evidence>
<evidence type="ECO:0000313" key="8">
    <source>
        <dbReference type="Proteomes" id="UP000188320"/>
    </source>
</evidence>
<keyword evidence="3" id="KW-0653">Protein transport</keyword>
<evidence type="ECO:0000256" key="2">
    <source>
        <dbReference type="ARBA" id="ARBA00022448"/>
    </source>
</evidence>
<evidence type="ECO:0000256" key="1">
    <source>
        <dbReference type="ARBA" id="ARBA00004308"/>
    </source>
</evidence>
<name>A0A1R1PRT0_ZANCU</name>
<dbReference type="GO" id="GO:0006886">
    <property type="term" value="P:intracellular protein transport"/>
    <property type="evidence" value="ECO:0007669"/>
    <property type="project" value="InterPro"/>
</dbReference>
<dbReference type="Gene3D" id="2.60.40.1170">
    <property type="entry name" value="Mu homology domain, subdomain B"/>
    <property type="match status" value="2"/>
</dbReference>
<feature type="compositionally biased region" description="Basic and acidic residues" evidence="5">
    <location>
        <begin position="1"/>
        <end position="15"/>
    </location>
</feature>
<dbReference type="AlphaFoldDB" id="A0A1R1PRT0"/>
<dbReference type="InterPro" id="IPR028565">
    <property type="entry name" value="MHD"/>
</dbReference>
<dbReference type="OrthoDB" id="10259133at2759"/>
<dbReference type="InterPro" id="IPR018240">
    <property type="entry name" value="Clathrin_mu_CS"/>
</dbReference>
<dbReference type="EMBL" id="LSSK01000342">
    <property type="protein sequence ID" value="OMH83658.1"/>
    <property type="molecule type" value="Genomic_DNA"/>
</dbReference>
<dbReference type="Proteomes" id="UP000188320">
    <property type="component" value="Unassembled WGS sequence"/>
</dbReference>
<comment type="subcellular location">
    <subcellularLocation>
        <location evidence="1">Endomembrane system</location>
    </subcellularLocation>
</comment>
<dbReference type="SUPFAM" id="SSF64356">
    <property type="entry name" value="SNARE-like"/>
    <property type="match status" value="1"/>
</dbReference>